<evidence type="ECO:0000259" key="2">
    <source>
        <dbReference type="Pfam" id="PF12697"/>
    </source>
</evidence>
<evidence type="ECO:0000313" key="4">
    <source>
        <dbReference type="Proteomes" id="UP000583556"/>
    </source>
</evidence>
<gene>
    <name evidence="3" type="ORF">HHL27_16285</name>
</gene>
<feature type="domain" description="AB hydrolase-1" evidence="2">
    <location>
        <begin position="67"/>
        <end position="298"/>
    </location>
</feature>
<dbReference type="AlphaFoldDB" id="A0A7Y0BRK4"/>
<dbReference type="EMBL" id="JABBGM010000008">
    <property type="protein sequence ID" value="NML95234.1"/>
    <property type="molecule type" value="Genomic_DNA"/>
</dbReference>
<dbReference type="Proteomes" id="UP000583556">
    <property type="component" value="Unassembled WGS sequence"/>
</dbReference>
<dbReference type="PANTHER" id="PTHR43798:SF33">
    <property type="entry name" value="HYDROLASE, PUTATIVE (AFU_ORTHOLOGUE AFUA_2G14860)-RELATED"/>
    <property type="match status" value="1"/>
</dbReference>
<keyword evidence="3" id="KW-0378">Hydrolase</keyword>
<name>A0A7Y0BRK4_9SPHN</name>
<dbReference type="InterPro" id="IPR029058">
    <property type="entry name" value="AB_hydrolase_fold"/>
</dbReference>
<comment type="caution">
    <text evidence="3">The sequence shown here is derived from an EMBL/GenBank/DDBJ whole genome shotgun (WGS) entry which is preliminary data.</text>
</comment>
<proteinExistence type="predicted"/>
<organism evidence="3 4">
    <name type="scientific">Novosphingobium olei</name>
    <dbReference type="NCBI Taxonomy" id="2728851"/>
    <lineage>
        <taxon>Bacteria</taxon>
        <taxon>Pseudomonadati</taxon>
        <taxon>Pseudomonadota</taxon>
        <taxon>Alphaproteobacteria</taxon>
        <taxon>Sphingomonadales</taxon>
        <taxon>Sphingomonadaceae</taxon>
        <taxon>Novosphingobium</taxon>
    </lineage>
</organism>
<dbReference type="Pfam" id="PF12697">
    <property type="entry name" value="Abhydrolase_6"/>
    <property type="match status" value="1"/>
</dbReference>
<sequence length="310" mass="34288">MSEKRARTFAIRPGGMGYDDPPADTPPQRQWLEAAWAAPCEERAVEVEGAVIRYRGWGLDQSDKPGLIFVHGFIAHAGWWDHIAPWFADRYRVAAINLSGMGDSDRRETYSRKQYAREVLAVARDTALEPLTIVAHSFGAISGLYAAWLEPELVERAVVIDAHPFREGGSKLGEAPAEKFYATREDALARYRLSPPGAWPDRDVLDYVAQHSLRESAQGWGWKFDPKTFAASDREEMTTALRGLAVPVDYIHADRSDFAGTDAVDAFVAAMPTCGAPVSLPFCHHHAMIEQPVALVAALNGLLAHPRRRA</sequence>
<accession>A0A7Y0BRK4</accession>
<feature type="region of interest" description="Disordered" evidence="1">
    <location>
        <begin position="1"/>
        <end position="23"/>
    </location>
</feature>
<dbReference type="RefSeq" id="WP_169494445.1">
    <property type="nucleotide sequence ID" value="NZ_JABBGM010000008.1"/>
</dbReference>
<dbReference type="InterPro" id="IPR000073">
    <property type="entry name" value="AB_hydrolase_1"/>
</dbReference>
<evidence type="ECO:0000313" key="3">
    <source>
        <dbReference type="EMBL" id="NML95234.1"/>
    </source>
</evidence>
<dbReference type="SUPFAM" id="SSF53474">
    <property type="entry name" value="alpha/beta-Hydrolases"/>
    <property type="match status" value="1"/>
</dbReference>
<dbReference type="Gene3D" id="3.40.50.1820">
    <property type="entry name" value="alpha/beta hydrolase"/>
    <property type="match status" value="1"/>
</dbReference>
<keyword evidence="4" id="KW-1185">Reference proteome</keyword>
<dbReference type="GO" id="GO:0046464">
    <property type="term" value="P:acylglycerol catabolic process"/>
    <property type="evidence" value="ECO:0007669"/>
    <property type="project" value="TreeGrafter"/>
</dbReference>
<reference evidence="3 4" key="1">
    <citation type="submission" date="2020-04" db="EMBL/GenBank/DDBJ databases">
        <title>Novosphingobium sp. TW-4 isolated from soil.</title>
        <authorList>
            <person name="Dahal R.H."/>
            <person name="Chaudhary D.K."/>
        </authorList>
    </citation>
    <scope>NUCLEOTIDE SEQUENCE [LARGE SCALE GENOMIC DNA]</scope>
    <source>
        <strain evidence="3 4">TW-4</strain>
    </source>
</reference>
<dbReference type="GO" id="GO:0047372">
    <property type="term" value="F:monoacylglycerol lipase activity"/>
    <property type="evidence" value="ECO:0007669"/>
    <property type="project" value="TreeGrafter"/>
</dbReference>
<protein>
    <submittedName>
        <fullName evidence="3">Alpha/beta hydrolase</fullName>
    </submittedName>
</protein>
<dbReference type="InterPro" id="IPR050266">
    <property type="entry name" value="AB_hydrolase_sf"/>
</dbReference>
<dbReference type="GO" id="GO:0016020">
    <property type="term" value="C:membrane"/>
    <property type="evidence" value="ECO:0007669"/>
    <property type="project" value="TreeGrafter"/>
</dbReference>
<evidence type="ECO:0000256" key="1">
    <source>
        <dbReference type="SAM" id="MobiDB-lite"/>
    </source>
</evidence>
<dbReference type="PANTHER" id="PTHR43798">
    <property type="entry name" value="MONOACYLGLYCEROL LIPASE"/>
    <property type="match status" value="1"/>
</dbReference>